<sequence length="321" mass="35343">MKPPVKKKLLWINICLVLAVLLLCPAVVNKGSGDGLLLWFTVVLPALFPFMVFSGVMMKIGATQTIGHYLYPVFHRLLGLSENGCYAMAVGFLSGYPLGGKTAADLLRQNAVTPAEAQYILCFCNNASPMFLLEYIGVYCLGMRKPWLVLMVVYGTAVWNAVLFLQKNTKDSYQIRQNVVECSYDKGKHPAVMNALDEAIMDSFVTVTKVGGYIILFSILAEFVEKIVPCHAFAKMIGLGIIEITTGGEYLKTYPMMADFKWIFACGFSAFGGFSSVAQTYSVLQGTELSVAGYLKAKLTHVFLAVLTAVFLILIRNYFGM</sequence>
<feature type="transmembrane region" description="Helical" evidence="1">
    <location>
        <begin position="77"/>
        <end position="98"/>
    </location>
</feature>
<dbReference type="Pfam" id="PF07670">
    <property type="entry name" value="Gate"/>
    <property type="match status" value="1"/>
</dbReference>
<name>A0ABR7MYN7_9FIRM</name>
<keyword evidence="1" id="KW-1133">Transmembrane helix</keyword>
<feature type="transmembrane region" description="Helical" evidence="1">
    <location>
        <begin position="262"/>
        <end position="281"/>
    </location>
</feature>
<evidence type="ECO:0000256" key="1">
    <source>
        <dbReference type="SAM" id="Phobius"/>
    </source>
</evidence>
<dbReference type="Proteomes" id="UP000606193">
    <property type="component" value="Unassembled WGS sequence"/>
</dbReference>
<protein>
    <recommendedName>
        <fullName evidence="2">Nucleoside transporter/FeoB GTPase Gate domain-containing protein</fullName>
    </recommendedName>
</protein>
<accession>A0ABR7MYN7</accession>
<dbReference type="EMBL" id="JACRSX010000002">
    <property type="protein sequence ID" value="MBC8561497.1"/>
    <property type="molecule type" value="Genomic_DNA"/>
</dbReference>
<keyword evidence="1" id="KW-0812">Transmembrane</keyword>
<feature type="transmembrane region" description="Helical" evidence="1">
    <location>
        <begin position="301"/>
        <end position="319"/>
    </location>
</feature>
<dbReference type="RefSeq" id="WP_118678932.1">
    <property type="nucleotide sequence ID" value="NZ_JACRSX010000002.1"/>
</dbReference>
<comment type="caution">
    <text evidence="3">The sequence shown here is derived from an EMBL/GenBank/DDBJ whole genome shotgun (WGS) entry which is preliminary data.</text>
</comment>
<evidence type="ECO:0000313" key="4">
    <source>
        <dbReference type="Proteomes" id="UP000606193"/>
    </source>
</evidence>
<reference evidence="3 4" key="1">
    <citation type="submission" date="2020-08" db="EMBL/GenBank/DDBJ databases">
        <title>Genome public.</title>
        <authorList>
            <person name="Liu C."/>
            <person name="Sun Q."/>
        </authorList>
    </citation>
    <scope>NUCLEOTIDE SEQUENCE [LARGE SCALE GENOMIC DNA]</scope>
    <source>
        <strain evidence="3 4">NSJ-37</strain>
    </source>
</reference>
<organism evidence="3 4">
    <name type="scientific">Jutongia huaianensis</name>
    <dbReference type="NCBI Taxonomy" id="2763668"/>
    <lineage>
        <taxon>Bacteria</taxon>
        <taxon>Bacillati</taxon>
        <taxon>Bacillota</taxon>
        <taxon>Clostridia</taxon>
        <taxon>Lachnospirales</taxon>
        <taxon>Lachnospiraceae</taxon>
        <taxon>Jutongia</taxon>
    </lineage>
</organism>
<keyword evidence="4" id="KW-1185">Reference proteome</keyword>
<feature type="transmembrane region" description="Helical" evidence="1">
    <location>
        <begin position="36"/>
        <end position="56"/>
    </location>
</feature>
<feature type="domain" description="Nucleoside transporter/FeoB GTPase Gate" evidence="2">
    <location>
        <begin position="41"/>
        <end position="128"/>
    </location>
</feature>
<proteinExistence type="predicted"/>
<feature type="transmembrane region" description="Helical" evidence="1">
    <location>
        <begin position="147"/>
        <end position="165"/>
    </location>
</feature>
<evidence type="ECO:0000313" key="3">
    <source>
        <dbReference type="EMBL" id="MBC8561497.1"/>
    </source>
</evidence>
<gene>
    <name evidence="3" type="ORF">H8704_02420</name>
</gene>
<evidence type="ECO:0000259" key="2">
    <source>
        <dbReference type="Pfam" id="PF07670"/>
    </source>
</evidence>
<dbReference type="InterPro" id="IPR011642">
    <property type="entry name" value="Gate_dom"/>
</dbReference>
<keyword evidence="1" id="KW-0472">Membrane</keyword>